<dbReference type="EMBL" id="CP145892">
    <property type="protein sequence ID" value="WWP18796.1"/>
    <property type="molecule type" value="Genomic_DNA"/>
</dbReference>
<protein>
    <submittedName>
        <fullName evidence="2">Uncharacterized protein</fullName>
    </submittedName>
</protein>
<accession>A0ABD8AMI3</accession>
<name>A0ABD8AMI3_PAEAM</name>
<feature type="region of interest" description="Disordered" evidence="1">
    <location>
        <begin position="1"/>
        <end position="20"/>
    </location>
</feature>
<gene>
    <name evidence="2" type="ORF">V6668_20090</name>
</gene>
<evidence type="ECO:0000256" key="1">
    <source>
        <dbReference type="SAM" id="MobiDB-lite"/>
    </source>
</evidence>
<organism evidence="2 3">
    <name type="scientific">Paenibacillus amylolyticus</name>
    <dbReference type="NCBI Taxonomy" id="1451"/>
    <lineage>
        <taxon>Bacteria</taxon>
        <taxon>Bacillati</taxon>
        <taxon>Bacillota</taxon>
        <taxon>Bacilli</taxon>
        <taxon>Bacillales</taxon>
        <taxon>Paenibacillaceae</taxon>
        <taxon>Paenibacillus</taxon>
    </lineage>
</organism>
<evidence type="ECO:0000313" key="3">
    <source>
        <dbReference type="Proteomes" id="UP001364764"/>
    </source>
</evidence>
<sequence length="49" mass="5499">MDAIKNLLDSPLPSPGYQNGRSLDKLDTIQRMMIIVRVVCSGEIVLNQR</sequence>
<evidence type="ECO:0000313" key="2">
    <source>
        <dbReference type="EMBL" id="WWP18796.1"/>
    </source>
</evidence>
<dbReference type="Proteomes" id="UP001364764">
    <property type="component" value="Chromosome"/>
</dbReference>
<dbReference type="RefSeq" id="WP_338706511.1">
    <property type="nucleotide sequence ID" value="NZ_CP145892.1"/>
</dbReference>
<dbReference type="AlphaFoldDB" id="A0ABD8AMI3"/>
<dbReference type="GeneID" id="93477817"/>
<reference evidence="2 3" key="1">
    <citation type="submission" date="2024-02" db="EMBL/GenBank/DDBJ databases">
        <title>Complete sequences of two Paenibacillus sp. strains and one Lysinibacillus strain isolated from the environment on STAA medium highlight biotechnological potential.</title>
        <authorList>
            <person name="Attere S.A."/>
            <person name="Piche L.C."/>
            <person name="Intertaglia L."/>
            <person name="Lami R."/>
            <person name="Charette S.J."/>
            <person name="Vincent A.T."/>
        </authorList>
    </citation>
    <scope>NUCLEOTIDE SEQUENCE [LARGE SCALE GENOMIC DNA]</scope>
    <source>
        <strain evidence="2 3">Y5S-7</strain>
    </source>
</reference>
<proteinExistence type="predicted"/>